<dbReference type="KEGG" id="smam:Mal15_00640"/>
<dbReference type="EMBL" id="CP036264">
    <property type="protein sequence ID" value="QEF96038.1"/>
    <property type="molecule type" value="Genomic_DNA"/>
</dbReference>
<evidence type="ECO:0000313" key="2">
    <source>
        <dbReference type="Proteomes" id="UP000321353"/>
    </source>
</evidence>
<evidence type="ECO:0008006" key="3">
    <source>
        <dbReference type="Google" id="ProtNLM"/>
    </source>
</evidence>
<dbReference type="AlphaFoldDB" id="A0A5B9M491"/>
<evidence type="ECO:0000313" key="1">
    <source>
        <dbReference type="EMBL" id="QEF96038.1"/>
    </source>
</evidence>
<dbReference type="SUPFAM" id="SSF53056">
    <property type="entry name" value="beta-carbonic anhydrase, cab"/>
    <property type="match status" value="1"/>
</dbReference>
<accession>A0A5B9M491</accession>
<organism evidence="1 2">
    <name type="scientific">Stieleria maiorica</name>
    <dbReference type="NCBI Taxonomy" id="2795974"/>
    <lineage>
        <taxon>Bacteria</taxon>
        <taxon>Pseudomonadati</taxon>
        <taxon>Planctomycetota</taxon>
        <taxon>Planctomycetia</taxon>
        <taxon>Pirellulales</taxon>
        <taxon>Pirellulaceae</taxon>
        <taxon>Stieleria</taxon>
    </lineage>
</organism>
<protein>
    <recommendedName>
        <fullName evidence="3">Carbonic anhydrase</fullName>
    </recommendedName>
</protein>
<dbReference type="RefSeq" id="WP_147865915.1">
    <property type="nucleotide sequence ID" value="NZ_CP036264.1"/>
</dbReference>
<name>A0A5B9M491_9BACT</name>
<keyword evidence="2" id="KW-1185">Reference proteome</keyword>
<dbReference type="GO" id="GO:0004089">
    <property type="term" value="F:carbonate dehydratase activity"/>
    <property type="evidence" value="ECO:0007669"/>
    <property type="project" value="InterPro"/>
</dbReference>
<dbReference type="InterPro" id="IPR036874">
    <property type="entry name" value="Carbonic_anhydrase_sf"/>
</dbReference>
<gene>
    <name evidence="1" type="ORF">Mal15_00640</name>
</gene>
<dbReference type="Proteomes" id="UP000321353">
    <property type="component" value="Chromosome"/>
</dbReference>
<dbReference type="GO" id="GO:0008270">
    <property type="term" value="F:zinc ion binding"/>
    <property type="evidence" value="ECO:0007669"/>
    <property type="project" value="InterPro"/>
</dbReference>
<proteinExistence type="predicted"/>
<sequence length="187" mass="20801">MSLLANAPSTSKAPYYTGGSVKCLQDALIDASKTVDWLIISHDDPKVHDRIMRVPGSQSSCLLTVPQFQWNFQTGELVSLLERAIDRSGVQRLLLVGHSDSPVDDSESSFQRTKTPRRLFDATRSMLTRAQHAKNDFADRVNSISLHPTVHRGLAGGQLRVHALFYLAHSEAFLLFDPSTNEFRPLA</sequence>
<reference evidence="1 2" key="1">
    <citation type="submission" date="2019-02" db="EMBL/GenBank/DDBJ databases">
        <title>Planctomycetal bacteria perform biofilm scaping via a novel small molecule.</title>
        <authorList>
            <person name="Jeske O."/>
            <person name="Boedeker C."/>
            <person name="Wiegand S."/>
            <person name="Breitling P."/>
            <person name="Kallscheuer N."/>
            <person name="Jogler M."/>
            <person name="Rohde M."/>
            <person name="Petersen J."/>
            <person name="Medema M.H."/>
            <person name="Surup F."/>
            <person name="Jogler C."/>
        </authorList>
    </citation>
    <scope>NUCLEOTIDE SEQUENCE [LARGE SCALE GENOMIC DNA]</scope>
    <source>
        <strain evidence="1 2">Mal15</strain>
    </source>
</reference>